<dbReference type="AlphaFoldDB" id="A0A444U6F8"/>
<feature type="compositionally biased region" description="Pro residues" evidence="1">
    <location>
        <begin position="30"/>
        <end position="44"/>
    </location>
</feature>
<dbReference type="Proteomes" id="UP000289886">
    <property type="component" value="Unassembled WGS sequence"/>
</dbReference>
<dbReference type="EMBL" id="SCEB01215209">
    <property type="protein sequence ID" value="RXM30724.1"/>
    <property type="molecule type" value="Genomic_DNA"/>
</dbReference>
<comment type="caution">
    <text evidence="2">The sequence shown here is derived from an EMBL/GenBank/DDBJ whole genome shotgun (WGS) entry which is preliminary data.</text>
</comment>
<evidence type="ECO:0000256" key="1">
    <source>
        <dbReference type="SAM" id="MobiDB-lite"/>
    </source>
</evidence>
<proteinExistence type="predicted"/>
<gene>
    <name evidence="2" type="ORF">EOD39_17681</name>
</gene>
<feature type="compositionally biased region" description="Basic and acidic residues" evidence="1">
    <location>
        <begin position="127"/>
        <end position="137"/>
    </location>
</feature>
<keyword evidence="3" id="KW-1185">Reference proteome</keyword>
<reference evidence="2 3" key="1">
    <citation type="submission" date="2019-01" db="EMBL/GenBank/DDBJ databases">
        <title>Draft Genome and Complete Hox-Cluster Characterization of the Sterlet Sturgeon (Acipenser ruthenus).</title>
        <authorList>
            <person name="Wei Q."/>
        </authorList>
    </citation>
    <scope>NUCLEOTIDE SEQUENCE [LARGE SCALE GENOMIC DNA]</scope>
    <source>
        <strain evidence="2">WHYD16114868_AA</strain>
        <tissue evidence="2">Blood</tissue>
    </source>
</reference>
<feature type="region of interest" description="Disordered" evidence="1">
    <location>
        <begin position="1"/>
        <end position="163"/>
    </location>
</feature>
<accession>A0A444U6F8</accession>
<sequence length="163" mass="17406">MADKPKRRNRSDSSGESQETPLPVVRFPRSPNPPRTSPGPPSGPPTADRPTPSMNLERSGARKNGRRETYTQPMTIIGWTGSSASGTSLRTDPTFTGGRSSSPRADEAMSEEEQDAMSIEASWDGESIGRPEVKETAQEAGPSSVASEADVTPSSSSVWVLME</sequence>
<feature type="compositionally biased region" description="Polar residues" evidence="1">
    <location>
        <begin position="70"/>
        <end position="103"/>
    </location>
</feature>
<protein>
    <submittedName>
        <fullName evidence="2">Uncharacterized protein</fullName>
    </submittedName>
</protein>
<organism evidence="2 3">
    <name type="scientific">Acipenser ruthenus</name>
    <name type="common">Sterlet sturgeon</name>
    <dbReference type="NCBI Taxonomy" id="7906"/>
    <lineage>
        <taxon>Eukaryota</taxon>
        <taxon>Metazoa</taxon>
        <taxon>Chordata</taxon>
        <taxon>Craniata</taxon>
        <taxon>Vertebrata</taxon>
        <taxon>Euteleostomi</taxon>
        <taxon>Actinopterygii</taxon>
        <taxon>Chondrostei</taxon>
        <taxon>Acipenseriformes</taxon>
        <taxon>Acipenseridae</taxon>
        <taxon>Acipenser</taxon>
    </lineage>
</organism>
<feature type="compositionally biased region" description="Polar residues" evidence="1">
    <location>
        <begin position="152"/>
        <end position="163"/>
    </location>
</feature>
<evidence type="ECO:0000313" key="2">
    <source>
        <dbReference type="EMBL" id="RXM30724.1"/>
    </source>
</evidence>
<evidence type="ECO:0000313" key="3">
    <source>
        <dbReference type="Proteomes" id="UP000289886"/>
    </source>
</evidence>
<name>A0A444U6F8_ACIRT</name>